<evidence type="ECO:0000313" key="2">
    <source>
        <dbReference type="Proteomes" id="UP000244915"/>
    </source>
</evidence>
<keyword evidence="1" id="KW-0614">Plasmid</keyword>
<sequence length="227" mass="25334">MLGMERLKKLKLTVAQTSYLLELPPELIAEAARAEETPQWLEYCLAKMEAEHVEDAEIFEYLRLGIEFTGDSWSAQTARAAVPILVDQARKGQILSYRDLDAELHRRNPQRTPTGTLPKLAKPLGLLGEVVDHVRREARDSSSQVSEKYAHLPPLETIVVRGNSGLPGTGADGFLVNYLDDMGESDVEERMHVERKALYRKAQADVFAHEDWDILLDLVKKTGGAGA</sequence>
<accession>A0A2U8HLR6</accession>
<evidence type="ECO:0000313" key="1">
    <source>
        <dbReference type="EMBL" id="AWI86703.1"/>
    </source>
</evidence>
<geneLocation type="plasmid" evidence="1 2">
    <name>unnamed4</name>
</geneLocation>
<dbReference type="EMBL" id="CP022194">
    <property type="protein sequence ID" value="AWI86703.1"/>
    <property type="molecule type" value="Genomic_DNA"/>
</dbReference>
<dbReference type="AlphaFoldDB" id="A0A2U8HLR6"/>
<dbReference type="KEGG" id="ypac:CEW88_23310"/>
<gene>
    <name evidence="1" type="ORF">CEW88_23310</name>
</gene>
<name>A0A2U8HLR6_9RHOB</name>
<reference evidence="1 2" key="1">
    <citation type="submission" date="2017-06" db="EMBL/GenBank/DDBJ databases">
        <title>Yangia sp. YSBP01 complete genome sequence.</title>
        <authorList>
            <person name="Woo J.-H."/>
            <person name="Kim H.-S."/>
        </authorList>
    </citation>
    <scope>NUCLEOTIDE SEQUENCE [LARGE SCALE GENOMIC DNA]</scope>
    <source>
        <strain evidence="1 2">YSBP01</strain>
        <plasmid evidence="1 2">unnamed4</plasmid>
    </source>
</reference>
<proteinExistence type="predicted"/>
<organism evidence="1 2">
    <name type="scientific">Alloyangia pacifica</name>
    <dbReference type="NCBI Taxonomy" id="311180"/>
    <lineage>
        <taxon>Bacteria</taxon>
        <taxon>Pseudomonadati</taxon>
        <taxon>Pseudomonadota</taxon>
        <taxon>Alphaproteobacteria</taxon>
        <taxon>Rhodobacterales</taxon>
        <taxon>Roseobacteraceae</taxon>
        <taxon>Alloyangia</taxon>
    </lineage>
</organism>
<protein>
    <submittedName>
        <fullName evidence="1">Uncharacterized protein</fullName>
    </submittedName>
</protein>
<dbReference type="Proteomes" id="UP000244915">
    <property type="component" value="Plasmid unnamed4"/>
</dbReference>